<dbReference type="Gene3D" id="1.10.287.130">
    <property type="match status" value="1"/>
</dbReference>
<gene>
    <name evidence="8" type="ORF">G3574_21735</name>
</gene>
<keyword evidence="3 4" id="KW-0597">Phosphoprotein</keyword>
<evidence type="ECO:0000256" key="5">
    <source>
        <dbReference type="SAM" id="Phobius"/>
    </source>
</evidence>
<feature type="domain" description="Response regulatory" evidence="7">
    <location>
        <begin position="608"/>
        <end position="722"/>
    </location>
</feature>
<dbReference type="CDD" id="cd00082">
    <property type="entry name" value="HisKA"/>
    <property type="match status" value="1"/>
</dbReference>
<dbReference type="PROSITE" id="PS50109">
    <property type="entry name" value="HIS_KIN"/>
    <property type="match status" value="1"/>
</dbReference>
<dbReference type="SUPFAM" id="SSF55874">
    <property type="entry name" value="ATPase domain of HSP90 chaperone/DNA topoisomerase II/histidine kinase"/>
    <property type="match status" value="1"/>
</dbReference>
<proteinExistence type="predicted"/>
<dbReference type="InterPro" id="IPR011006">
    <property type="entry name" value="CheY-like_superfamily"/>
</dbReference>
<comment type="catalytic activity">
    <reaction evidence="1">
        <text>ATP + protein L-histidine = ADP + protein N-phospho-L-histidine.</text>
        <dbReference type="EC" id="2.7.13.3"/>
    </reaction>
</comment>
<dbReference type="PRINTS" id="PR00344">
    <property type="entry name" value="BCTRLSENSOR"/>
</dbReference>
<dbReference type="CDD" id="cd12914">
    <property type="entry name" value="PDC1_DGC_like"/>
    <property type="match status" value="1"/>
</dbReference>
<dbReference type="InterPro" id="IPR003661">
    <property type="entry name" value="HisK_dim/P_dom"/>
</dbReference>
<keyword evidence="5" id="KW-1133">Transmembrane helix</keyword>
<dbReference type="InterPro" id="IPR036097">
    <property type="entry name" value="HisK_dim/P_sf"/>
</dbReference>
<sequence length="731" mass="79489">MTLSHSREVPGGPAPLARLTEGLSAGQMRTLRLLMTGVILTAVTVVLFLAYLAQSQYEQNWKEEIQAAERTAHVGSEHALKLFDTSHVLLDRLTDLVEDKSNADIAALEPQLHEKIKSMVTGLPQVQSIWLLDDAGHPVLSNRYLPAPRNLDLADRESFQAHLRGYRGLFITGALLGKKTREIFFDLTVRRETRDRKFAGTVQVSLYPEYLEQFYASMVPAGSQTAIALVRNDGTFIARWPKTAEIQARIPATSTVARAMAENTKSSVIDTVSSVDGILRKVAIRKVGDYPVYVAVGVTRDDVISGWRKEMAPLTVMALAAIAVILCLGFWLVRKTRQQFSLSNTLYAEVVQRQAAEKALLQSQKMEALGHLTSGVAHDFNNLLMTVDMSTHIIAEANPSLNGPERLTAIQRAVDTGAKLTRQLLSFSRRQPIAPAAVSLHELLPAIMDLCRPVLGSSVQGRLLVYPLTPAALLDRSEFELAILNLAINSRHAMPDGGIFEIMARPASGDAATAGQYVEILVSDTGSGMTQETLARVFEPFFTTRKNGQGTGLGLSQVKAMCEQVGGQVHLSSEPGHGTIVRLLLPAKDEVTQTPNTGPACTAVTPLRVLLVEDNIEIAEATKLALESLGCTVIHCGNAEEAVLLLKVDALELDLILSDVQMPGSMNGIDLAKQVRERYLSLPIVLMTGYAERLEDAQELGIRILAKPFGMPALRELLQSCATPPASVQPA</sequence>
<dbReference type="Pfam" id="PF22588">
    <property type="entry name" value="dCache_1_like"/>
    <property type="match status" value="1"/>
</dbReference>
<dbReference type="PROSITE" id="PS50110">
    <property type="entry name" value="RESPONSE_REGULATORY"/>
    <property type="match status" value="1"/>
</dbReference>
<dbReference type="Proteomes" id="UP000482155">
    <property type="component" value="Unassembled WGS sequence"/>
</dbReference>
<dbReference type="RefSeq" id="WP_163967641.1">
    <property type="nucleotide sequence ID" value="NZ_JAAIVB010000074.1"/>
</dbReference>
<evidence type="ECO:0000313" key="8">
    <source>
        <dbReference type="EMBL" id="NEX63707.1"/>
    </source>
</evidence>
<dbReference type="Gene3D" id="3.40.50.2300">
    <property type="match status" value="1"/>
</dbReference>
<evidence type="ECO:0000256" key="4">
    <source>
        <dbReference type="PROSITE-ProRule" id="PRU00169"/>
    </source>
</evidence>
<dbReference type="GO" id="GO:0000155">
    <property type="term" value="F:phosphorelay sensor kinase activity"/>
    <property type="evidence" value="ECO:0007669"/>
    <property type="project" value="InterPro"/>
</dbReference>
<comment type="caution">
    <text evidence="8">The sequence shown here is derived from an EMBL/GenBank/DDBJ whole genome shotgun (WGS) entry which is preliminary data.</text>
</comment>
<feature type="modified residue" description="4-aspartylphosphate" evidence="4">
    <location>
        <position position="659"/>
    </location>
</feature>
<evidence type="ECO:0000259" key="7">
    <source>
        <dbReference type="PROSITE" id="PS50110"/>
    </source>
</evidence>
<evidence type="ECO:0000259" key="6">
    <source>
        <dbReference type="PROSITE" id="PS50109"/>
    </source>
</evidence>
<dbReference type="Pfam" id="PF00072">
    <property type="entry name" value="Response_reg"/>
    <property type="match status" value="1"/>
</dbReference>
<dbReference type="InterPro" id="IPR004358">
    <property type="entry name" value="Sig_transdc_His_kin-like_C"/>
</dbReference>
<feature type="transmembrane region" description="Helical" evidence="5">
    <location>
        <begin position="33"/>
        <end position="53"/>
    </location>
</feature>
<feature type="transmembrane region" description="Helical" evidence="5">
    <location>
        <begin position="314"/>
        <end position="333"/>
    </location>
</feature>
<dbReference type="InterPro" id="IPR005467">
    <property type="entry name" value="His_kinase_dom"/>
</dbReference>
<organism evidence="8 9">
    <name type="scientific">Noviherbaspirillum galbum</name>
    <dbReference type="NCBI Taxonomy" id="2709383"/>
    <lineage>
        <taxon>Bacteria</taxon>
        <taxon>Pseudomonadati</taxon>
        <taxon>Pseudomonadota</taxon>
        <taxon>Betaproteobacteria</taxon>
        <taxon>Burkholderiales</taxon>
        <taxon>Oxalobacteraceae</taxon>
        <taxon>Noviherbaspirillum</taxon>
    </lineage>
</organism>
<dbReference type="CDD" id="cd17546">
    <property type="entry name" value="REC_hyHK_CKI1_RcsC-like"/>
    <property type="match status" value="1"/>
</dbReference>
<evidence type="ECO:0000256" key="3">
    <source>
        <dbReference type="ARBA" id="ARBA00022553"/>
    </source>
</evidence>
<evidence type="ECO:0000313" key="9">
    <source>
        <dbReference type="Proteomes" id="UP000482155"/>
    </source>
</evidence>
<dbReference type="CDD" id="cd12915">
    <property type="entry name" value="PDC2_DGC_like"/>
    <property type="match status" value="1"/>
</dbReference>
<dbReference type="InterPro" id="IPR036890">
    <property type="entry name" value="HATPase_C_sf"/>
</dbReference>
<dbReference type="SUPFAM" id="SSF47384">
    <property type="entry name" value="Homodimeric domain of signal transducing histidine kinase"/>
    <property type="match status" value="1"/>
</dbReference>
<accession>A0A6B3SSH3</accession>
<dbReference type="InterPro" id="IPR054327">
    <property type="entry name" value="His-kinase-like_sensor"/>
</dbReference>
<dbReference type="PANTHER" id="PTHR43065:SF49">
    <property type="entry name" value="HISTIDINE KINASE"/>
    <property type="match status" value="1"/>
</dbReference>
<dbReference type="Gene3D" id="3.30.565.10">
    <property type="entry name" value="Histidine kinase-like ATPase, C-terminal domain"/>
    <property type="match status" value="1"/>
</dbReference>
<dbReference type="SUPFAM" id="SSF52172">
    <property type="entry name" value="CheY-like"/>
    <property type="match status" value="1"/>
</dbReference>
<dbReference type="EC" id="2.7.13.3" evidence="2"/>
<dbReference type="EMBL" id="JAAIVB010000074">
    <property type="protein sequence ID" value="NEX63707.1"/>
    <property type="molecule type" value="Genomic_DNA"/>
</dbReference>
<dbReference type="Pfam" id="PF02518">
    <property type="entry name" value="HATPase_c"/>
    <property type="match status" value="1"/>
</dbReference>
<dbReference type="SMART" id="SM00388">
    <property type="entry name" value="HisKA"/>
    <property type="match status" value="1"/>
</dbReference>
<dbReference type="InterPro" id="IPR003594">
    <property type="entry name" value="HATPase_dom"/>
</dbReference>
<feature type="domain" description="Histidine kinase" evidence="6">
    <location>
        <begin position="375"/>
        <end position="589"/>
    </location>
</feature>
<reference evidence="8 9" key="1">
    <citation type="submission" date="2020-02" db="EMBL/GenBank/DDBJ databases">
        <authorList>
            <person name="Kim M.K."/>
        </authorList>
    </citation>
    <scope>NUCLEOTIDE SEQUENCE [LARGE SCALE GENOMIC DNA]</scope>
    <source>
        <strain evidence="8 9">17J57-3</strain>
    </source>
</reference>
<keyword evidence="9" id="KW-1185">Reference proteome</keyword>
<dbReference type="SMART" id="SM00387">
    <property type="entry name" value="HATPase_c"/>
    <property type="match status" value="1"/>
</dbReference>
<protein>
    <recommendedName>
        <fullName evidence="2">histidine kinase</fullName>
        <ecNumber evidence="2">2.7.13.3</ecNumber>
    </recommendedName>
</protein>
<dbReference type="PANTHER" id="PTHR43065">
    <property type="entry name" value="SENSOR HISTIDINE KINASE"/>
    <property type="match status" value="1"/>
</dbReference>
<keyword evidence="5" id="KW-0472">Membrane</keyword>
<dbReference type="AlphaFoldDB" id="A0A6B3SSH3"/>
<evidence type="ECO:0000256" key="1">
    <source>
        <dbReference type="ARBA" id="ARBA00000085"/>
    </source>
</evidence>
<keyword evidence="5" id="KW-0812">Transmembrane</keyword>
<evidence type="ECO:0000256" key="2">
    <source>
        <dbReference type="ARBA" id="ARBA00012438"/>
    </source>
</evidence>
<name>A0A6B3SSH3_9BURK</name>
<dbReference type="Gene3D" id="3.30.450.20">
    <property type="entry name" value="PAS domain"/>
    <property type="match status" value="2"/>
</dbReference>
<dbReference type="SMART" id="SM00448">
    <property type="entry name" value="REC"/>
    <property type="match status" value="1"/>
</dbReference>
<dbReference type="InterPro" id="IPR001789">
    <property type="entry name" value="Sig_transdc_resp-reg_receiver"/>
</dbReference>